<dbReference type="FunFam" id="1.10.10.60:FF:000158">
    <property type="entry name" value="MYB transcription factor"/>
    <property type="match status" value="1"/>
</dbReference>
<gene>
    <name evidence="10" type="ORF">TRAES_3BF059600070CFD_c1</name>
</gene>
<feature type="region of interest" description="Disordered" evidence="7">
    <location>
        <begin position="1"/>
        <end position="24"/>
    </location>
</feature>
<keyword evidence="4" id="KW-0238">DNA-binding</keyword>
<comment type="subcellular location">
    <subcellularLocation>
        <location evidence="1">Nucleus</location>
    </subcellularLocation>
</comment>
<feature type="region of interest" description="Disordered" evidence="7">
    <location>
        <begin position="213"/>
        <end position="237"/>
    </location>
</feature>
<dbReference type="EMBL" id="HG670306">
    <property type="protein sequence ID" value="CDM81507.1"/>
    <property type="molecule type" value="Genomic_DNA"/>
</dbReference>
<evidence type="ECO:0000256" key="6">
    <source>
        <dbReference type="ARBA" id="ARBA00023242"/>
    </source>
</evidence>
<name>A0A077RWG7_WHEAT</name>
<feature type="domain" description="Myb-like" evidence="8">
    <location>
        <begin position="70"/>
        <end position="130"/>
    </location>
</feature>
<feature type="domain" description="HTH myb-type" evidence="9">
    <location>
        <begin position="17"/>
        <end position="73"/>
    </location>
</feature>
<feature type="domain" description="Myb-like" evidence="8">
    <location>
        <begin position="17"/>
        <end position="69"/>
    </location>
</feature>
<dbReference type="PANTHER" id="PTHR47997">
    <property type="entry name" value="MYB DOMAIN PROTEIN 55"/>
    <property type="match status" value="1"/>
</dbReference>
<dbReference type="InterPro" id="IPR051953">
    <property type="entry name" value="Plant_SW-associated_TFs"/>
</dbReference>
<dbReference type="GO" id="GO:0005634">
    <property type="term" value="C:nucleus"/>
    <property type="evidence" value="ECO:0007669"/>
    <property type="project" value="UniProtKB-SubCell"/>
</dbReference>
<dbReference type="PROSITE" id="PS50090">
    <property type="entry name" value="MYB_LIKE"/>
    <property type="match status" value="2"/>
</dbReference>
<evidence type="ECO:0000256" key="1">
    <source>
        <dbReference type="ARBA" id="ARBA00004123"/>
    </source>
</evidence>
<feature type="region of interest" description="Disordered" evidence="7">
    <location>
        <begin position="133"/>
        <end position="162"/>
    </location>
</feature>
<dbReference type="InterPro" id="IPR017930">
    <property type="entry name" value="Myb_dom"/>
</dbReference>
<reference evidence="10" key="1">
    <citation type="journal article" date="2014" name="Science">
        <title>Structural and functional partitioning of bread wheat chromosome 3B.</title>
        <authorList>
            <person name="Choulet F."/>
            <person name="Alberti A."/>
            <person name="Theil S."/>
            <person name="Glover N."/>
            <person name="Barbe V."/>
            <person name="Daron J."/>
            <person name="Pingault L."/>
            <person name="Sourdille P."/>
            <person name="Couloux A."/>
            <person name="Paux E."/>
            <person name="Leroy P."/>
            <person name="Mangenot S."/>
            <person name="Guilhot N."/>
            <person name="Le Gouis J."/>
            <person name="Balfourier F."/>
            <person name="Alaux M."/>
            <person name="Jamilloux V."/>
            <person name="Poulain J."/>
            <person name="Durand C."/>
            <person name="Bellec A."/>
            <person name="Gaspin C."/>
            <person name="Safar J."/>
            <person name="Dolezel J."/>
            <person name="Rogers J."/>
            <person name="Vandepoele K."/>
            <person name="Aury J.M."/>
            <person name="Mayer K."/>
            <person name="Berges H."/>
            <person name="Quesneville H."/>
            <person name="Wincker P."/>
            <person name="Feuillet C."/>
        </authorList>
    </citation>
    <scope>NUCLEOTIDE SEQUENCE</scope>
</reference>
<dbReference type="InterPro" id="IPR009057">
    <property type="entry name" value="Homeodomain-like_sf"/>
</dbReference>
<evidence type="ECO:0000256" key="7">
    <source>
        <dbReference type="SAM" id="MobiDB-lite"/>
    </source>
</evidence>
<dbReference type="Gene3D" id="1.10.10.60">
    <property type="entry name" value="Homeodomain-like"/>
    <property type="match status" value="2"/>
</dbReference>
<keyword evidence="3" id="KW-0805">Transcription regulation</keyword>
<evidence type="ECO:0000259" key="9">
    <source>
        <dbReference type="PROSITE" id="PS51294"/>
    </source>
</evidence>
<sequence>MVEKPASQADVGGEVEAHKERKGLWSPEEDERLYTRITRHGVSTWSSVAQLAGLRRSGKSCRLRWMNYLRPDLKKEPISKREEETIISLQKSLGNRRLNFHEICIRWSVIAAKMPGRTDNEIKNYWNSRIRKRQNASPAGGKGDSGCAKQQGDLPAADDKASVLAGPRAKEPVSSMASGATAPPVPARFPLFACQLLGCGGGAAAIAAAGTTESTTTHENNRAGSESDASVGNGSGGGGDGREGHYYYCAVDGDIDMIHLMSFDDLLEYPASDLLMDAWDRNGLYSTNTGNSVD</sequence>
<dbReference type="PANTHER" id="PTHR47997:SF91">
    <property type="match status" value="1"/>
</dbReference>
<dbReference type="PROSITE" id="PS51294">
    <property type="entry name" value="HTH_MYB"/>
    <property type="match status" value="2"/>
</dbReference>
<evidence type="ECO:0000313" key="10">
    <source>
        <dbReference type="EMBL" id="CDM81507.1"/>
    </source>
</evidence>
<dbReference type="SUPFAM" id="SSF46689">
    <property type="entry name" value="Homeodomain-like"/>
    <property type="match status" value="1"/>
</dbReference>
<keyword evidence="2" id="KW-0677">Repeat</keyword>
<dbReference type="AlphaFoldDB" id="A0A077RWG7"/>
<dbReference type="SMR" id="A0A077RWG7"/>
<proteinExistence type="predicted"/>
<keyword evidence="6" id="KW-0539">Nucleus</keyword>
<dbReference type="CDD" id="cd00167">
    <property type="entry name" value="SANT"/>
    <property type="match status" value="2"/>
</dbReference>
<dbReference type="GO" id="GO:0003677">
    <property type="term" value="F:DNA binding"/>
    <property type="evidence" value="ECO:0007669"/>
    <property type="project" value="UniProtKB-KW"/>
</dbReference>
<evidence type="ECO:0000256" key="2">
    <source>
        <dbReference type="ARBA" id="ARBA00022737"/>
    </source>
</evidence>
<dbReference type="Pfam" id="PF00249">
    <property type="entry name" value="Myb_DNA-binding"/>
    <property type="match status" value="2"/>
</dbReference>
<feature type="domain" description="HTH myb-type" evidence="9">
    <location>
        <begin position="74"/>
        <end position="134"/>
    </location>
</feature>
<dbReference type="SMART" id="SM00717">
    <property type="entry name" value="SANT"/>
    <property type="match status" value="2"/>
</dbReference>
<evidence type="ECO:0000256" key="3">
    <source>
        <dbReference type="ARBA" id="ARBA00023015"/>
    </source>
</evidence>
<evidence type="ECO:0000256" key="5">
    <source>
        <dbReference type="ARBA" id="ARBA00023163"/>
    </source>
</evidence>
<dbReference type="HOGENOM" id="CLU_028567_21_3_1"/>
<evidence type="ECO:0000259" key="8">
    <source>
        <dbReference type="PROSITE" id="PS50090"/>
    </source>
</evidence>
<protein>
    <submittedName>
        <fullName evidence="10">Uncharacterized protein</fullName>
    </submittedName>
</protein>
<evidence type="ECO:0000256" key="4">
    <source>
        <dbReference type="ARBA" id="ARBA00023125"/>
    </source>
</evidence>
<keyword evidence="5" id="KW-0804">Transcription</keyword>
<dbReference type="InterPro" id="IPR001005">
    <property type="entry name" value="SANT/Myb"/>
</dbReference>
<accession>A0A077RWG7</accession>
<organism evidence="10">
    <name type="scientific">Triticum aestivum</name>
    <name type="common">Wheat</name>
    <dbReference type="NCBI Taxonomy" id="4565"/>
    <lineage>
        <taxon>Eukaryota</taxon>
        <taxon>Viridiplantae</taxon>
        <taxon>Streptophyta</taxon>
        <taxon>Embryophyta</taxon>
        <taxon>Tracheophyta</taxon>
        <taxon>Spermatophyta</taxon>
        <taxon>Magnoliopsida</taxon>
        <taxon>Liliopsida</taxon>
        <taxon>Poales</taxon>
        <taxon>Poaceae</taxon>
        <taxon>BOP clade</taxon>
        <taxon>Pooideae</taxon>
        <taxon>Triticodae</taxon>
        <taxon>Triticeae</taxon>
        <taxon>Triticinae</taxon>
        <taxon>Triticum</taxon>
    </lineage>
</organism>